<dbReference type="AlphaFoldDB" id="A0A9X1W8S8"/>
<evidence type="ECO:0000256" key="2">
    <source>
        <dbReference type="ARBA" id="ARBA00009694"/>
    </source>
</evidence>
<reference evidence="7" key="1">
    <citation type="submission" date="2021-11" db="EMBL/GenBank/DDBJ databases">
        <title>Vibrio ZSDE26 sp. nov. and Vibrio ZSDZ34 sp. nov., isolated from coastal seawater in Qingdao.</title>
        <authorList>
            <person name="Zhang P."/>
        </authorList>
    </citation>
    <scope>NUCLEOTIDE SEQUENCE</scope>
    <source>
        <strain evidence="7">ZSDZ34</strain>
    </source>
</reference>
<sequence>MHSNHWVVIGGLLGGLAVILGAFAAHGLKSLLAPYSLEVFQTGVTYHFIHTVAILLCALFSMQASSRTGEKAFHRAAICFIIGILFFSGSLYALAITGVKWFGPITPIGGVMFILGWGLFAHAGYKMTDRTNVNGVNQ</sequence>
<keyword evidence="3 6" id="KW-0812">Transmembrane</keyword>
<dbReference type="GO" id="GO:0005886">
    <property type="term" value="C:plasma membrane"/>
    <property type="evidence" value="ECO:0007669"/>
    <property type="project" value="TreeGrafter"/>
</dbReference>
<organism evidence="7 8">
    <name type="scientific">Vibrio gelatinilyticus</name>
    <dbReference type="NCBI Taxonomy" id="2893468"/>
    <lineage>
        <taxon>Bacteria</taxon>
        <taxon>Pseudomonadati</taxon>
        <taxon>Pseudomonadota</taxon>
        <taxon>Gammaproteobacteria</taxon>
        <taxon>Vibrionales</taxon>
        <taxon>Vibrionaceae</taxon>
        <taxon>Vibrio</taxon>
    </lineage>
</organism>
<dbReference type="PANTHER" id="PTHR43461:SF1">
    <property type="entry name" value="TRANSMEMBRANE PROTEIN 256"/>
    <property type="match status" value="1"/>
</dbReference>
<evidence type="ECO:0000256" key="6">
    <source>
        <dbReference type="SAM" id="Phobius"/>
    </source>
</evidence>
<dbReference type="Pfam" id="PF04241">
    <property type="entry name" value="DUF423"/>
    <property type="match status" value="1"/>
</dbReference>
<comment type="subcellular location">
    <subcellularLocation>
        <location evidence="1">Membrane</location>
        <topology evidence="1">Multi-pass membrane protein</topology>
    </subcellularLocation>
</comment>
<keyword evidence="5 6" id="KW-0472">Membrane</keyword>
<dbReference type="PANTHER" id="PTHR43461">
    <property type="entry name" value="TRANSMEMBRANE PROTEIN 256"/>
    <property type="match status" value="1"/>
</dbReference>
<dbReference type="EMBL" id="JAJNNZ010000002">
    <property type="protein sequence ID" value="MCJ2375754.1"/>
    <property type="molecule type" value="Genomic_DNA"/>
</dbReference>
<protein>
    <submittedName>
        <fullName evidence="7">DUF423 domain-containing protein</fullName>
    </submittedName>
</protein>
<accession>A0A9X1W8S8</accession>
<evidence type="ECO:0000256" key="4">
    <source>
        <dbReference type="ARBA" id="ARBA00022989"/>
    </source>
</evidence>
<evidence type="ECO:0000313" key="7">
    <source>
        <dbReference type="EMBL" id="MCJ2375754.1"/>
    </source>
</evidence>
<comment type="caution">
    <text evidence="7">The sequence shown here is derived from an EMBL/GenBank/DDBJ whole genome shotgun (WGS) entry which is preliminary data.</text>
</comment>
<keyword evidence="4 6" id="KW-1133">Transmembrane helix</keyword>
<dbReference type="RefSeq" id="WP_244355098.1">
    <property type="nucleotide sequence ID" value="NZ_JAJNNZ010000002.1"/>
</dbReference>
<feature type="transmembrane region" description="Helical" evidence="6">
    <location>
        <begin position="40"/>
        <end position="60"/>
    </location>
</feature>
<dbReference type="Proteomes" id="UP001139488">
    <property type="component" value="Unassembled WGS sequence"/>
</dbReference>
<evidence type="ECO:0000256" key="3">
    <source>
        <dbReference type="ARBA" id="ARBA00022692"/>
    </source>
</evidence>
<feature type="transmembrane region" description="Helical" evidence="6">
    <location>
        <begin position="101"/>
        <end position="120"/>
    </location>
</feature>
<proteinExistence type="inferred from homology"/>
<gene>
    <name evidence="7" type="ORF">LNL84_02800</name>
</gene>
<evidence type="ECO:0000313" key="8">
    <source>
        <dbReference type="Proteomes" id="UP001139488"/>
    </source>
</evidence>
<keyword evidence="8" id="KW-1185">Reference proteome</keyword>
<comment type="similarity">
    <text evidence="2">Belongs to the UPF0382 family.</text>
</comment>
<evidence type="ECO:0000256" key="5">
    <source>
        <dbReference type="ARBA" id="ARBA00023136"/>
    </source>
</evidence>
<evidence type="ECO:0000256" key="1">
    <source>
        <dbReference type="ARBA" id="ARBA00004141"/>
    </source>
</evidence>
<name>A0A9X1W8S8_9VIBR</name>
<dbReference type="InterPro" id="IPR006696">
    <property type="entry name" value="DUF423"/>
</dbReference>
<feature type="transmembrane region" description="Helical" evidence="6">
    <location>
        <begin position="72"/>
        <end position="95"/>
    </location>
</feature>